<organism evidence="1 2">
    <name type="scientific">Romboutsia hominis</name>
    <dbReference type="NCBI Taxonomy" id="1507512"/>
    <lineage>
        <taxon>Bacteria</taxon>
        <taxon>Bacillati</taxon>
        <taxon>Bacillota</taxon>
        <taxon>Clostridia</taxon>
        <taxon>Peptostreptococcales</taxon>
        <taxon>Peptostreptococcaceae</taxon>
        <taxon>Romboutsia</taxon>
    </lineage>
</organism>
<evidence type="ECO:0000313" key="1">
    <source>
        <dbReference type="EMBL" id="CEI74175.1"/>
    </source>
</evidence>
<dbReference type="KEGG" id="rhom:FRIFI_2655"/>
<dbReference type="Proteomes" id="UP000245695">
    <property type="component" value="Chromosome 1"/>
</dbReference>
<dbReference type="EMBL" id="LN650648">
    <property type="protein sequence ID" value="CEI74175.1"/>
    <property type="molecule type" value="Genomic_DNA"/>
</dbReference>
<keyword evidence="2" id="KW-1185">Reference proteome</keyword>
<accession>A0A2P2BUY4</accession>
<sequence length="269" mass="31213">MRIYALIGSSGTGKSYRALELAYEKDIDYIIDDGLLIHKNKILAGVSAKQAKTTMEAVKRAIFNDELHRQSVKSKIKNEKVENLLILGTSKKMIDKIVKRLEIGTDYKAIDIRDISSDREIDIARESRRRGNHIIPVPSVEIKQIATGLSINSIKKLFRKKDKDCKLIEKTIIRPTFSYIGKFYISPNVMHQIIRYELRQINEIEKVNKVEVFNANNNIKIFLNVNIKSPTIFNKIEEIQKKLKNNIEKVTMMNVYKIDIYINKLRKDF</sequence>
<dbReference type="AlphaFoldDB" id="A0A2P2BUY4"/>
<reference evidence="1 2" key="1">
    <citation type="submission" date="2014-09" db="EMBL/GenBank/DDBJ databases">
        <authorList>
            <person name="Hornung B.V."/>
        </authorList>
    </citation>
    <scope>NUCLEOTIDE SEQUENCE [LARGE SCALE GENOMIC DNA]</scope>
    <source>
        <strain evidence="1 2">FRIFI</strain>
    </source>
</reference>
<name>A0A2P2BUY4_9FIRM</name>
<dbReference type="RefSeq" id="WP_166506096.1">
    <property type="nucleotide sequence ID" value="NZ_LN650648.1"/>
</dbReference>
<evidence type="ECO:0000313" key="2">
    <source>
        <dbReference type="Proteomes" id="UP000245695"/>
    </source>
</evidence>
<proteinExistence type="predicted"/>
<gene>
    <name evidence="1" type="ORF">FRIFI_2655</name>
</gene>
<protein>
    <submittedName>
        <fullName evidence="1">Uncharacterized protein</fullName>
    </submittedName>
</protein>